<accession>A0A1Z1LXK3</accession>
<dbReference type="EMBL" id="MF036690">
    <property type="protein sequence ID" value="ARW57538.1"/>
    <property type="molecule type" value="Genomic_DNA"/>
</dbReference>
<evidence type="ECO:0000313" key="1">
    <source>
        <dbReference type="EMBL" id="ARW57538.1"/>
    </source>
</evidence>
<dbReference type="GeneID" id="40085524"/>
<name>A0A1Z1LXK3_9CAUD</name>
<dbReference type="KEGG" id="vg:40085524"/>
<dbReference type="Proteomes" id="UP000225148">
    <property type="component" value="Segment"/>
</dbReference>
<keyword evidence="2" id="KW-1185">Reference proteome</keyword>
<organism evidence="1 2">
    <name type="scientific">Serratia phage CHI14</name>
    <dbReference type="NCBI Taxonomy" id="2006941"/>
    <lineage>
        <taxon>Viruses</taxon>
        <taxon>Duplodnaviria</taxon>
        <taxon>Heunggongvirae</taxon>
        <taxon>Uroviricota</taxon>
        <taxon>Caudoviricetes</taxon>
        <taxon>Pantevenvirales</taxon>
        <taxon>Straboviridae</taxon>
        <taxon>Tevenvirinae</taxon>
        <taxon>Winklervirus</taxon>
        <taxon>Winklervirus chi14</taxon>
    </lineage>
</organism>
<evidence type="ECO:0000313" key="2">
    <source>
        <dbReference type="Proteomes" id="UP000225148"/>
    </source>
</evidence>
<reference evidence="1 2" key="1">
    <citation type="submission" date="2017-04" db="EMBL/GenBank/DDBJ databases">
        <title>Environmental T4-family bacteriophages evolve to escape abortive infection via multiple routes in a bacterial host employing altruistic suicide through Type III toxin-antitoxin systems.</title>
        <authorList>
            <person name="Chen B."/>
            <person name="Salmond G.P.C."/>
            <person name="Akusobi C."/>
            <person name="Fang X."/>
        </authorList>
    </citation>
    <scope>NUCLEOTIDE SEQUENCE [LARGE SCALE GENOMIC DNA]</scope>
</reference>
<dbReference type="SMR" id="A0A1Z1LXK3"/>
<proteinExistence type="predicted"/>
<dbReference type="RefSeq" id="YP_009609440.1">
    <property type="nucleotide sequence ID" value="NC_041996.1"/>
</dbReference>
<protein>
    <submittedName>
        <fullName evidence="1">Putative keratin</fullName>
    </submittedName>
</protein>
<sequence length="60" mass="6890">MNEFLDILKKFEDSVRAAEEANCDCEISMDEWRTREAEADVQRQILVDLVGNISCLLQGK</sequence>